<keyword evidence="1" id="KW-0732">Signal</keyword>
<dbReference type="Gene3D" id="2.10.90.10">
    <property type="entry name" value="Cystine-knot cytokines"/>
    <property type="match status" value="1"/>
</dbReference>
<reference evidence="2 3" key="1">
    <citation type="submission" date="2017-07" db="EMBL/GenBank/DDBJ databases">
        <authorList>
            <person name="Talla V."/>
            <person name="Backstrom N."/>
        </authorList>
    </citation>
    <scope>NUCLEOTIDE SEQUENCE [LARGE SCALE GENOMIC DNA]</scope>
</reference>
<protein>
    <recommendedName>
        <fullName evidence="4">Platelet-derived growth factor (PDGF) family profile domain-containing protein</fullName>
    </recommendedName>
</protein>
<evidence type="ECO:0000313" key="3">
    <source>
        <dbReference type="Proteomes" id="UP000324832"/>
    </source>
</evidence>
<evidence type="ECO:0000256" key="1">
    <source>
        <dbReference type="SAM" id="SignalP"/>
    </source>
</evidence>
<evidence type="ECO:0000313" key="2">
    <source>
        <dbReference type="EMBL" id="VVC91192.1"/>
    </source>
</evidence>
<dbReference type="InterPro" id="IPR029034">
    <property type="entry name" value="Cystine-knot_cytokine"/>
</dbReference>
<sequence length="149" mass="16908">MARILFLMFVLVIVNGHKHHPKFPKLVASEETEQPYKKVACNSSHDRLRNEIIEKSRCGEPKEVFVELKLPGSYLQVMPSSVWVKRCVGLCDYDGPGSQCVRIFNLKTNKESCSTIDVEEHEACGCCTQNCPSPKVFNPPQFEYEVESV</sequence>
<name>A0A5E4Q123_9NEOP</name>
<accession>A0A5E4Q123</accession>
<keyword evidence="3" id="KW-1185">Reference proteome</keyword>
<proteinExistence type="predicted"/>
<dbReference type="EMBL" id="FZQP02001003">
    <property type="protein sequence ID" value="VVC91192.1"/>
    <property type="molecule type" value="Genomic_DNA"/>
</dbReference>
<gene>
    <name evidence="2" type="ORF">LSINAPIS_LOCUS3920</name>
</gene>
<organism evidence="2 3">
    <name type="scientific">Leptidea sinapis</name>
    <dbReference type="NCBI Taxonomy" id="189913"/>
    <lineage>
        <taxon>Eukaryota</taxon>
        <taxon>Metazoa</taxon>
        <taxon>Ecdysozoa</taxon>
        <taxon>Arthropoda</taxon>
        <taxon>Hexapoda</taxon>
        <taxon>Insecta</taxon>
        <taxon>Pterygota</taxon>
        <taxon>Neoptera</taxon>
        <taxon>Endopterygota</taxon>
        <taxon>Lepidoptera</taxon>
        <taxon>Glossata</taxon>
        <taxon>Ditrysia</taxon>
        <taxon>Papilionoidea</taxon>
        <taxon>Pieridae</taxon>
        <taxon>Dismorphiinae</taxon>
        <taxon>Leptidea</taxon>
    </lineage>
</organism>
<dbReference type="SUPFAM" id="SSF57501">
    <property type="entry name" value="Cystine-knot cytokines"/>
    <property type="match status" value="1"/>
</dbReference>
<feature type="signal peptide" evidence="1">
    <location>
        <begin position="1"/>
        <end position="16"/>
    </location>
</feature>
<dbReference type="AlphaFoldDB" id="A0A5E4Q123"/>
<evidence type="ECO:0008006" key="4">
    <source>
        <dbReference type="Google" id="ProtNLM"/>
    </source>
</evidence>
<feature type="chain" id="PRO_5022934777" description="Platelet-derived growth factor (PDGF) family profile domain-containing protein" evidence="1">
    <location>
        <begin position="17"/>
        <end position="149"/>
    </location>
</feature>
<dbReference type="Proteomes" id="UP000324832">
    <property type="component" value="Unassembled WGS sequence"/>
</dbReference>